<organism evidence="4 5">
    <name type="scientific">Caerostris darwini</name>
    <dbReference type="NCBI Taxonomy" id="1538125"/>
    <lineage>
        <taxon>Eukaryota</taxon>
        <taxon>Metazoa</taxon>
        <taxon>Ecdysozoa</taxon>
        <taxon>Arthropoda</taxon>
        <taxon>Chelicerata</taxon>
        <taxon>Arachnida</taxon>
        <taxon>Araneae</taxon>
        <taxon>Araneomorphae</taxon>
        <taxon>Entelegynae</taxon>
        <taxon>Araneoidea</taxon>
        <taxon>Araneidae</taxon>
        <taxon>Caerostris</taxon>
    </lineage>
</organism>
<dbReference type="GO" id="GO:0003743">
    <property type="term" value="F:translation initiation factor activity"/>
    <property type="evidence" value="ECO:0007669"/>
    <property type="project" value="UniProtKB-KW"/>
</dbReference>
<keyword evidence="4" id="KW-0648">Protein biosynthesis</keyword>
<protein>
    <submittedName>
        <fullName evidence="4">Eukaryotic translation initiation factor 4E transporter</fullName>
    </submittedName>
</protein>
<keyword evidence="5" id="KW-1185">Reference proteome</keyword>
<evidence type="ECO:0000256" key="3">
    <source>
        <dbReference type="SAM" id="MobiDB-lite"/>
    </source>
</evidence>
<feature type="region of interest" description="Disordered" evidence="3">
    <location>
        <begin position="695"/>
        <end position="725"/>
    </location>
</feature>
<feature type="compositionally biased region" description="Low complexity" evidence="3">
    <location>
        <begin position="608"/>
        <end position="632"/>
    </location>
</feature>
<reference evidence="4 5" key="1">
    <citation type="submission" date="2021-06" db="EMBL/GenBank/DDBJ databases">
        <title>Caerostris darwini draft genome.</title>
        <authorList>
            <person name="Kono N."/>
            <person name="Arakawa K."/>
        </authorList>
    </citation>
    <scope>NUCLEOTIDE SEQUENCE [LARGE SCALE GENOMIC DNA]</scope>
</reference>
<feature type="compositionally biased region" description="Basic and acidic residues" evidence="3">
    <location>
        <begin position="292"/>
        <end position="323"/>
    </location>
</feature>
<sequence length="1250" mass="139552">MAMVRQLTEGEIVNGSTPEDDNQSSEQVKDSSRPPSRTSSAGSKRESPKLPTLQYTKEELIKYSKSPLSKAWPEKLDPAYNNASGKWDPERWFMNHRGDRLMPLEESRSKRERQDDGLVSHKRKSSDPKERIKEEKDDIVLSPQRRSFGTGCHVIPQSSLARRPGSPNDGRDPDSFREPSRRIGSGRILSRDRDQRDWDRDREYGYGGRDRRDRFDQDDPDKDLRRYSNRYNRSDRRSRGGRDRIDEVEPEWFSGGPTSQSETIELVGFEDSEGRKPGKKKRSKQNSRRSSLKSDEGEKNETTVSDDKSSLKKSETKQVETSKKTIIEVKEIEEIQDANKSNTGFDLEQLFKMEWMPGLIHNEAPPETVNKEIGCSRFSQWFSKESPVPEDHESRNNSRRSSLHEELIANVLNSIVEPQITIPSPTENSSDNYFAPISPALSHSPNYALPKSLPSTTGKDIMEILQSANSGKTSSVNGSAPHESAKTVQELEADLKRIVLGDKPPEEKSAFDKLLQHMSDSKNSQTASLSIGPIDKSKVIQEKDLLQDMLATSQRPSSPVQKSFNMFEDKQAIFKISSVTSTFSQQNQSSPNDAFAHLLQQKQREQHMQQLHQHQLQEQQLQNHHQNQQHNQNASMQGFTFDVLSKILSSSSQSSISPSSGLQSASGQSANRNDIQGINSLQYQRQHDLLSSILNQQQQQQQQQPNMSQRNVLQAIQQQRRCPSSKEIPMQQTLALPTLGISPRQSPLPVDTISSAIPNQGRIPSPLVFGQQPPAISHAPAPIHPAALVQAMAQNSASPNTLQVQNPVVLQRVPSPQELAVHTQSILQNALIKRKLEEQKENYRKRQEAQRSNSPVAVTKNGISVPPHKVPGLSPTIAFTPTSVMRKIQSEKTENKEQKITLQQNGTKFPGSIDVKVPDGSQNFQKLSSGGLSSLGISTGIDCNFASMNNMSSQNTSGLSQAPRAVHGQAMSQPRSIHGIMNSVTPSLSMPNQGRPIVKVGMNQPLNPNSDLSRSNKPNVSHKSFLSSNNQTHNVHHDESNLDVINKYTWPQLSRQQNVSGMPAQLQMAATYAALNRPTLNPHHPSLVRPVNIATAGNVSSSNINFSLLRNPVQNPIRAQNNNINQMNHLNQLALQMQRNSLDSRQLQALAQSQRIHPATLQHILMNSQNQVAAAQAQVVGGFPGNRDVKHQHLMPGQPATNRQSPVNLAKWFGNDVLKQKMPEMPPTTQQKALLVEEVERQQQSTAVHN</sequence>
<comment type="caution">
    <text evidence="4">The sequence shown here is derived from an EMBL/GenBank/DDBJ whole genome shotgun (WGS) entry which is preliminary data.</text>
</comment>
<feature type="region of interest" description="Disordered" evidence="3">
    <location>
        <begin position="1"/>
        <end position="323"/>
    </location>
</feature>
<accession>A0AAV4UN10</accession>
<dbReference type="Proteomes" id="UP001054837">
    <property type="component" value="Unassembled WGS sequence"/>
</dbReference>
<feature type="region of interest" description="Disordered" evidence="3">
    <location>
        <begin position="652"/>
        <end position="672"/>
    </location>
</feature>
<dbReference type="Pfam" id="PF10477">
    <property type="entry name" value="EIF4E-T"/>
    <property type="match status" value="1"/>
</dbReference>
<dbReference type="EMBL" id="BPLQ01011628">
    <property type="protein sequence ID" value="GIY59188.1"/>
    <property type="molecule type" value="Genomic_DNA"/>
</dbReference>
<evidence type="ECO:0000256" key="2">
    <source>
        <dbReference type="ARBA" id="ARBA00022490"/>
    </source>
</evidence>
<feature type="compositionally biased region" description="Low complexity" evidence="3">
    <location>
        <begin position="652"/>
        <end position="670"/>
    </location>
</feature>
<dbReference type="PANTHER" id="PTHR12269:SF1">
    <property type="entry name" value="EUKARYOTIC TRANSLATION INITIATION FACTOR 4E TRANSPORTER"/>
    <property type="match status" value="1"/>
</dbReference>
<evidence type="ECO:0000313" key="5">
    <source>
        <dbReference type="Proteomes" id="UP001054837"/>
    </source>
</evidence>
<dbReference type="PANTHER" id="PTHR12269">
    <property type="entry name" value="EUKARYOTIC TRANSLATION INITIATION FACTOR 4E TRANSPORTER"/>
    <property type="match status" value="1"/>
</dbReference>
<keyword evidence="2" id="KW-0963">Cytoplasm</keyword>
<dbReference type="InterPro" id="IPR018862">
    <property type="entry name" value="eIF4E-T"/>
</dbReference>
<proteinExistence type="predicted"/>
<feature type="compositionally biased region" description="Basic and acidic residues" evidence="3">
    <location>
        <begin position="189"/>
        <end position="247"/>
    </location>
</feature>
<name>A0AAV4UN10_9ARAC</name>
<evidence type="ECO:0000256" key="1">
    <source>
        <dbReference type="ARBA" id="ARBA00004496"/>
    </source>
</evidence>
<feature type="compositionally biased region" description="Polar residues" evidence="3">
    <location>
        <begin position="33"/>
        <end position="42"/>
    </location>
</feature>
<feature type="compositionally biased region" description="Basic residues" evidence="3">
    <location>
        <begin position="277"/>
        <end position="291"/>
    </location>
</feature>
<dbReference type="GO" id="GO:0017148">
    <property type="term" value="P:negative regulation of translation"/>
    <property type="evidence" value="ECO:0007669"/>
    <property type="project" value="TreeGrafter"/>
</dbReference>
<evidence type="ECO:0000313" key="4">
    <source>
        <dbReference type="EMBL" id="GIY59188.1"/>
    </source>
</evidence>
<dbReference type="AlphaFoldDB" id="A0AAV4UN10"/>
<gene>
    <name evidence="4" type="primary">Eif4enif1</name>
    <name evidence="4" type="ORF">CDAR_99451</name>
</gene>
<dbReference type="GO" id="GO:0005634">
    <property type="term" value="C:nucleus"/>
    <property type="evidence" value="ECO:0007669"/>
    <property type="project" value="TreeGrafter"/>
</dbReference>
<feature type="compositionally biased region" description="Polar residues" evidence="3">
    <location>
        <begin position="705"/>
        <end position="722"/>
    </location>
</feature>
<dbReference type="GO" id="GO:0003729">
    <property type="term" value="F:mRNA binding"/>
    <property type="evidence" value="ECO:0007669"/>
    <property type="project" value="TreeGrafter"/>
</dbReference>
<feature type="region of interest" description="Disordered" evidence="3">
    <location>
        <begin position="952"/>
        <end position="973"/>
    </location>
</feature>
<feature type="region of interest" description="Disordered" evidence="3">
    <location>
        <begin position="602"/>
        <end position="632"/>
    </location>
</feature>
<keyword evidence="4" id="KW-0396">Initiation factor</keyword>
<comment type="subcellular location">
    <subcellularLocation>
        <location evidence="1">Cytoplasm</location>
    </subcellularLocation>
</comment>
<feature type="region of interest" description="Disordered" evidence="3">
    <location>
        <begin position="842"/>
        <end position="876"/>
    </location>
</feature>
<feature type="compositionally biased region" description="Basic and acidic residues" evidence="3">
    <location>
        <begin position="169"/>
        <end position="181"/>
    </location>
</feature>
<feature type="compositionally biased region" description="Basic and acidic residues" evidence="3">
    <location>
        <begin position="87"/>
        <end position="139"/>
    </location>
</feature>
<dbReference type="GO" id="GO:0036464">
    <property type="term" value="C:cytoplasmic ribonucleoprotein granule"/>
    <property type="evidence" value="ECO:0007669"/>
    <property type="project" value="UniProtKB-ARBA"/>
</dbReference>